<keyword evidence="4 7" id="KW-0067">ATP-binding</keyword>
<dbReference type="PANTHER" id="PTHR43820">
    <property type="entry name" value="HIGH-AFFINITY BRANCHED-CHAIN AMINO ACID TRANSPORT ATP-BINDING PROTEIN LIVF"/>
    <property type="match status" value="1"/>
</dbReference>
<comment type="similarity">
    <text evidence="1">Belongs to the ABC transporter superfamily.</text>
</comment>
<keyword evidence="5" id="KW-0029">Amino-acid transport</keyword>
<evidence type="ECO:0000313" key="8">
    <source>
        <dbReference type="Proteomes" id="UP001255416"/>
    </source>
</evidence>
<dbReference type="InterPro" id="IPR017871">
    <property type="entry name" value="ABC_transporter-like_CS"/>
</dbReference>
<proteinExistence type="inferred from homology"/>
<evidence type="ECO:0000256" key="4">
    <source>
        <dbReference type="ARBA" id="ARBA00022840"/>
    </source>
</evidence>
<protein>
    <submittedName>
        <fullName evidence="7">ATP-binding cassette domain-containing protein</fullName>
    </submittedName>
</protein>
<dbReference type="Proteomes" id="UP001255416">
    <property type="component" value="Unassembled WGS sequence"/>
</dbReference>
<dbReference type="InterPro" id="IPR052156">
    <property type="entry name" value="BCAA_Transport_ATP-bd_LivF"/>
</dbReference>
<dbReference type="RefSeq" id="WP_316778421.1">
    <property type="nucleotide sequence ID" value="NZ_JASMWN010000013.1"/>
</dbReference>
<dbReference type="InterPro" id="IPR003439">
    <property type="entry name" value="ABC_transporter-like_ATP-bd"/>
</dbReference>
<name>A0ABU3VGJ7_9RHOB</name>
<dbReference type="SUPFAM" id="SSF52540">
    <property type="entry name" value="P-loop containing nucleoside triphosphate hydrolases"/>
    <property type="match status" value="1"/>
</dbReference>
<dbReference type="SMART" id="SM00382">
    <property type="entry name" value="AAA"/>
    <property type="match status" value="1"/>
</dbReference>
<dbReference type="Gene3D" id="3.40.50.300">
    <property type="entry name" value="P-loop containing nucleotide triphosphate hydrolases"/>
    <property type="match status" value="1"/>
</dbReference>
<evidence type="ECO:0000313" key="7">
    <source>
        <dbReference type="EMBL" id="MDU9005307.1"/>
    </source>
</evidence>
<dbReference type="PROSITE" id="PS00211">
    <property type="entry name" value="ABC_TRANSPORTER_1"/>
    <property type="match status" value="1"/>
</dbReference>
<accession>A0ABU3VGJ7</accession>
<dbReference type="PROSITE" id="PS50893">
    <property type="entry name" value="ABC_TRANSPORTER_2"/>
    <property type="match status" value="1"/>
</dbReference>
<organism evidence="7 8">
    <name type="scientific">Sedimentitalea todarodis</name>
    <dbReference type="NCBI Taxonomy" id="1631240"/>
    <lineage>
        <taxon>Bacteria</taxon>
        <taxon>Pseudomonadati</taxon>
        <taxon>Pseudomonadota</taxon>
        <taxon>Alphaproteobacteria</taxon>
        <taxon>Rhodobacterales</taxon>
        <taxon>Paracoccaceae</taxon>
        <taxon>Sedimentitalea</taxon>
    </lineage>
</organism>
<evidence type="ECO:0000256" key="3">
    <source>
        <dbReference type="ARBA" id="ARBA00022741"/>
    </source>
</evidence>
<reference evidence="8" key="1">
    <citation type="submission" date="2023-05" db="EMBL/GenBank/DDBJ databases">
        <title>Sedimentitalea sp. nov. JM2-8.</title>
        <authorList>
            <person name="Huang J."/>
        </authorList>
    </citation>
    <scope>NUCLEOTIDE SEQUENCE [LARGE SCALE GENOMIC DNA]</scope>
    <source>
        <strain evidence="8">KHS03</strain>
    </source>
</reference>
<keyword evidence="2" id="KW-0813">Transport</keyword>
<keyword evidence="8" id="KW-1185">Reference proteome</keyword>
<comment type="caution">
    <text evidence="7">The sequence shown here is derived from an EMBL/GenBank/DDBJ whole genome shotgun (WGS) entry which is preliminary data.</text>
</comment>
<feature type="domain" description="ABC transporter" evidence="6">
    <location>
        <begin position="5"/>
        <end position="236"/>
    </location>
</feature>
<evidence type="ECO:0000256" key="5">
    <source>
        <dbReference type="ARBA" id="ARBA00022970"/>
    </source>
</evidence>
<dbReference type="EMBL" id="JASMWN010000013">
    <property type="protein sequence ID" value="MDU9005307.1"/>
    <property type="molecule type" value="Genomic_DNA"/>
</dbReference>
<dbReference type="InterPro" id="IPR003593">
    <property type="entry name" value="AAA+_ATPase"/>
</dbReference>
<sequence>MTNVLNIEGIEAAYGNVTVLRGINLHVGQGESIGLFGPNGHGKTTLLRVISGLMKPTAGKVTFDGVDITAARPPVIVSKGLVQSQQGNTLFGDMGVAETLQMAAFTKPARAQAKQSLAQVYGLFPRLAERGPQKAKTLSGGERQMLSIGAALMCAPRLLLLDEPTLGLSPKLKEELAVALKEISASVPVVVVEQDVELLLSLADRLYLIEHGEVEREIGQDDAPDHQEIMEMYFGEHAG</sequence>
<dbReference type="InterPro" id="IPR027417">
    <property type="entry name" value="P-loop_NTPase"/>
</dbReference>
<evidence type="ECO:0000256" key="1">
    <source>
        <dbReference type="ARBA" id="ARBA00005417"/>
    </source>
</evidence>
<dbReference type="Pfam" id="PF00005">
    <property type="entry name" value="ABC_tran"/>
    <property type="match status" value="1"/>
</dbReference>
<keyword evidence="3" id="KW-0547">Nucleotide-binding</keyword>
<evidence type="ECO:0000256" key="2">
    <source>
        <dbReference type="ARBA" id="ARBA00022448"/>
    </source>
</evidence>
<dbReference type="PANTHER" id="PTHR43820:SF4">
    <property type="entry name" value="HIGH-AFFINITY BRANCHED-CHAIN AMINO ACID TRANSPORT ATP-BINDING PROTEIN LIVF"/>
    <property type="match status" value="1"/>
</dbReference>
<evidence type="ECO:0000259" key="6">
    <source>
        <dbReference type="PROSITE" id="PS50893"/>
    </source>
</evidence>
<dbReference type="GO" id="GO:0005524">
    <property type="term" value="F:ATP binding"/>
    <property type="evidence" value="ECO:0007669"/>
    <property type="project" value="UniProtKB-KW"/>
</dbReference>
<gene>
    <name evidence="7" type="ORF">QO231_15795</name>
</gene>